<protein>
    <submittedName>
        <fullName evidence="2">Uncharacterized protein</fullName>
    </submittedName>
</protein>
<keyword evidence="3" id="KW-1185">Reference proteome</keyword>
<reference evidence="2 3" key="1">
    <citation type="submission" date="2018-01" db="EMBL/GenBank/DDBJ databases">
        <title>Whole genome analyses suggest that Burkholderia sensu lato contains two further novel genera in the rhizoxinica-symbiotica group Mycetohabitans gen. nov., and Trinickia gen. nov.: implications for the evolution of diazotrophy and nodulation in the Burkholderiaceae.</title>
        <authorList>
            <person name="Estrada-de los Santos P."/>
            <person name="Palmer M."/>
            <person name="Chavez-Ramirez B."/>
            <person name="Beukes C."/>
            <person name="Steenkamp E.T."/>
            <person name="Hirsch A.M."/>
            <person name="Manyaka P."/>
            <person name="Maluk M."/>
            <person name="Lafos M."/>
            <person name="Crook M."/>
            <person name="Gross E."/>
            <person name="Simon M.F."/>
            <person name="Bueno dos Reis Junior F."/>
            <person name="Poole P.S."/>
            <person name="Venter S.N."/>
            <person name="James E.K."/>
        </authorList>
    </citation>
    <scope>NUCLEOTIDE SEQUENCE [LARGE SCALE GENOMIC DNA]</scope>
    <source>
        <strain evidence="2 3">GP25-8</strain>
    </source>
</reference>
<evidence type="ECO:0000313" key="2">
    <source>
        <dbReference type="EMBL" id="PMS28499.1"/>
    </source>
</evidence>
<dbReference type="Proteomes" id="UP000235347">
    <property type="component" value="Unassembled WGS sequence"/>
</dbReference>
<keyword evidence="1" id="KW-0812">Transmembrane</keyword>
<gene>
    <name evidence="2" type="ORF">C0Z19_02015</name>
</gene>
<evidence type="ECO:0000256" key="1">
    <source>
        <dbReference type="SAM" id="Phobius"/>
    </source>
</evidence>
<sequence>MPDLRSFSVPAHGAVCSPLVIPFFDKSLSTTAHCDLAEKVRPELHGAMLLVYSLVALFIVLAA</sequence>
<dbReference type="EMBL" id="PNYB01000001">
    <property type="protein sequence ID" value="PMS28499.1"/>
    <property type="molecule type" value="Genomic_DNA"/>
</dbReference>
<proteinExistence type="predicted"/>
<comment type="caution">
    <text evidence="2">The sequence shown here is derived from an EMBL/GenBank/DDBJ whole genome shotgun (WGS) entry which is preliminary data.</text>
</comment>
<keyword evidence="1" id="KW-0472">Membrane</keyword>
<accession>A0A2N7WGA5</accession>
<dbReference type="AlphaFoldDB" id="A0A2N7WGA5"/>
<organism evidence="2 3">
    <name type="scientific">Trinickia soli</name>
    <dbReference type="NCBI Taxonomy" id="380675"/>
    <lineage>
        <taxon>Bacteria</taxon>
        <taxon>Pseudomonadati</taxon>
        <taxon>Pseudomonadota</taxon>
        <taxon>Betaproteobacteria</taxon>
        <taxon>Burkholderiales</taxon>
        <taxon>Burkholderiaceae</taxon>
        <taxon>Trinickia</taxon>
    </lineage>
</organism>
<name>A0A2N7WGA5_9BURK</name>
<evidence type="ECO:0000313" key="3">
    <source>
        <dbReference type="Proteomes" id="UP000235347"/>
    </source>
</evidence>
<feature type="transmembrane region" description="Helical" evidence="1">
    <location>
        <begin position="44"/>
        <end position="62"/>
    </location>
</feature>
<keyword evidence="1" id="KW-1133">Transmembrane helix</keyword>